<sequence>MVIDNAISIIPNRDINFDNEVFIPINLNVDIIAPAINSQNLDAGE</sequence>
<accession>A0A656IAT6</accession>
<evidence type="ECO:0000313" key="2">
    <source>
        <dbReference type="Proteomes" id="UP000014535"/>
    </source>
</evidence>
<name>A0A656IAT6_SALE2</name>
<organism evidence="1 2">
    <name type="scientific">Salmonella enteritidis (strain 2009K0958)</name>
    <dbReference type="NCBI Taxonomy" id="1192586"/>
    <lineage>
        <taxon>Bacteria</taxon>
        <taxon>Pseudomonadati</taxon>
        <taxon>Pseudomonadota</taxon>
        <taxon>Gammaproteobacteria</taxon>
        <taxon>Enterobacterales</taxon>
        <taxon>Enterobacteriaceae</taxon>
        <taxon>Salmonella</taxon>
    </lineage>
</organism>
<dbReference type="Proteomes" id="UP000014535">
    <property type="component" value="Unassembled WGS sequence"/>
</dbReference>
<dbReference type="EMBL" id="ATFT01000118">
    <property type="protein sequence ID" value="EPI64275.1"/>
    <property type="molecule type" value="Genomic_DNA"/>
</dbReference>
<gene>
    <name evidence="1" type="ORF">A673_04418</name>
</gene>
<reference evidence="1 2" key="1">
    <citation type="submission" date="2013-04" db="EMBL/GenBank/DDBJ databases">
        <authorList>
            <person name="McClelland M."/>
            <person name="Porwollik S."/>
            <person name="Desai P."/>
            <person name="Cheng P."/>
            <person name="Wollam A."/>
            <person name="Pepin K."/>
            <person name="Palsikar V.B."/>
            <person name="Fulton L."/>
            <person name="Fulton R."/>
            <person name="Delehaunty K."/>
            <person name="Fronick C."/>
            <person name="Godfrey J."/>
            <person name="Waligorski J."/>
            <person name="Appelbaum E."/>
            <person name="Tomlinson C."/>
            <person name="Warren W."/>
            <person name="Sodergren E."/>
            <person name="Weinstock G."/>
            <person name="Wilson R.K."/>
        </authorList>
    </citation>
    <scope>NUCLEOTIDE SEQUENCE [LARGE SCALE GENOMIC DNA]</scope>
    <source>
        <strain evidence="1 2">2009K0958</strain>
    </source>
</reference>
<evidence type="ECO:0000313" key="1">
    <source>
        <dbReference type="EMBL" id="EPI64275.1"/>
    </source>
</evidence>
<proteinExistence type="predicted"/>
<comment type="caution">
    <text evidence="1">The sequence shown here is derived from an EMBL/GenBank/DDBJ whole genome shotgun (WGS) entry which is preliminary data.</text>
</comment>
<protein>
    <submittedName>
        <fullName evidence="1">Uncharacterized protein</fullName>
    </submittedName>
</protein>
<dbReference type="AlphaFoldDB" id="A0A656IAT6"/>